<comment type="caution">
    <text evidence="2">The sequence shown here is derived from an EMBL/GenBank/DDBJ whole genome shotgun (WGS) entry which is preliminary data.</text>
</comment>
<evidence type="ECO:0000313" key="3">
    <source>
        <dbReference type="Proteomes" id="UP000648535"/>
    </source>
</evidence>
<dbReference type="Proteomes" id="UP000648535">
    <property type="component" value="Unassembled WGS sequence"/>
</dbReference>
<reference evidence="2" key="2">
    <citation type="submission" date="2020-09" db="EMBL/GenBank/DDBJ databases">
        <authorList>
            <person name="Sun Q."/>
            <person name="Ohkuma M."/>
        </authorList>
    </citation>
    <scope>NUCLEOTIDE SEQUENCE</scope>
    <source>
        <strain evidence="2">JCM 1480</strain>
    </source>
</reference>
<gene>
    <name evidence="2" type="ORF">GCM10009769_27650</name>
</gene>
<name>A0A8H9L2L0_9MICO</name>
<sequence>MERERWDTRRMTDAASEDLTPGSDQNWEVLHTGLAADHLIALGHVAYWSARIDSTLPLLAAALIRTSSRSFTTKEAQVQGMTFTAIFDKTMALIGELAVDDKVRRMFEEDADAIFAAMQDRNHLLHAYWLRGPREPAIAQRTRKNGTTRTEFSAADVEQIAVRLAALSDRLWLTYAIAEGILHPPRDQRRQHLKERHGQPSMG</sequence>
<protein>
    <submittedName>
        <fullName evidence="2">Uncharacterized protein</fullName>
    </submittedName>
</protein>
<proteinExistence type="predicted"/>
<feature type="region of interest" description="Disordered" evidence="1">
    <location>
        <begin position="1"/>
        <end position="22"/>
    </location>
</feature>
<evidence type="ECO:0000256" key="1">
    <source>
        <dbReference type="SAM" id="MobiDB-lite"/>
    </source>
</evidence>
<feature type="compositionally biased region" description="Basic and acidic residues" evidence="1">
    <location>
        <begin position="1"/>
        <end position="12"/>
    </location>
</feature>
<reference evidence="2" key="1">
    <citation type="journal article" date="2014" name="Int. J. Syst. Evol. Microbiol.">
        <title>Complete genome sequence of Corynebacterium casei LMG S-19264T (=DSM 44701T), isolated from a smear-ripened cheese.</title>
        <authorList>
            <consortium name="US DOE Joint Genome Institute (JGI-PGF)"/>
            <person name="Walter F."/>
            <person name="Albersmeier A."/>
            <person name="Kalinowski J."/>
            <person name="Ruckert C."/>
        </authorList>
    </citation>
    <scope>NUCLEOTIDE SEQUENCE</scope>
    <source>
        <strain evidence="2">JCM 1480</strain>
    </source>
</reference>
<dbReference type="AlphaFoldDB" id="A0A8H9L2L0"/>
<dbReference type="EMBL" id="BMOI01000013">
    <property type="protein sequence ID" value="GGL07923.1"/>
    <property type="molecule type" value="Genomic_DNA"/>
</dbReference>
<accession>A0A8H9L2L0</accession>
<organism evidence="2 3">
    <name type="scientific">Curtobacterium luteum</name>
    <dbReference type="NCBI Taxonomy" id="33881"/>
    <lineage>
        <taxon>Bacteria</taxon>
        <taxon>Bacillati</taxon>
        <taxon>Actinomycetota</taxon>
        <taxon>Actinomycetes</taxon>
        <taxon>Micrococcales</taxon>
        <taxon>Microbacteriaceae</taxon>
        <taxon>Curtobacterium</taxon>
    </lineage>
</organism>
<evidence type="ECO:0000313" key="2">
    <source>
        <dbReference type="EMBL" id="GGL07923.1"/>
    </source>
</evidence>